<accession>A0A7K7L512</accession>
<protein>
    <submittedName>
        <fullName evidence="2">T53G5 protein</fullName>
    </submittedName>
</protein>
<keyword evidence="3" id="KW-1185">Reference proteome</keyword>
<evidence type="ECO:0000313" key="3">
    <source>
        <dbReference type="Proteomes" id="UP000525565"/>
    </source>
</evidence>
<evidence type="ECO:0000256" key="1">
    <source>
        <dbReference type="SAM" id="MobiDB-lite"/>
    </source>
</evidence>
<feature type="non-terminal residue" evidence="2">
    <location>
        <position position="152"/>
    </location>
</feature>
<feature type="region of interest" description="Disordered" evidence="1">
    <location>
        <begin position="52"/>
        <end position="100"/>
    </location>
</feature>
<dbReference type="InterPro" id="IPR029290">
    <property type="entry name" value="TP53TG5"/>
</dbReference>
<name>A0A7K7L512_9AVES</name>
<sequence>QVLKELSLLRLLKRTNRRILRLHAVAVQCWHSLAAQGLPGLLPLPPRMCHLTPKPQDVTEEAVGSPATNSTSSKDVPMDPETGTPPGDPQLLTKNQGAGEAKKDMLGTLPQRFHLPAPKVLCRPSAQRWVKPCCTRSCGESLEHKLTIRYPQ</sequence>
<gene>
    <name evidence="2" type="primary">Tp53tg5</name>
    <name evidence="2" type="ORF">ASASCU_R04502</name>
</gene>
<dbReference type="EMBL" id="VZSO01000183">
    <property type="protein sequence ID" value="NWZ25746.1"/>
    <property type="molecule type" value="Genomic_DNA"/>
</dbReference>
<reference evidence="2 3" key="1">
    <citation type="submission" date="2019-09" db="EMBL/GenBank/DDBJ databases">
        <title>Bird 10,000 Genomes (B10K) Project - Family phase.</title>
        <authorList>
            <person name="Zhang G."/>
        </authorList>
    </citation>
    <scope>NUCLEOTIDE SEQUENCE [LARGE SCALE GENOMIC DNA]</scope>
    <source>
        <strain evidence="2">OUT-0051</strain>
        <tissue evidence="2">Kidney</tissue>
    </source>
</reference>
<dbReference type="Pfam" id="PF15331">
    <property type="entry name" value="TP53IP5"/>
    <property type="match status" value="2"/>
</dbReference>
<proteinExistence type="predicted"/>
<evidence type="ECO:0000313" key="2">
    <source>
        <dbReference type="EMBL" id="NWZ25746.1"/>
    </source>
</evidence>
<comment type="caution">
    <text evidence="2">The sequence shown here is derived from an EMBL/GenBank/DDBJ whole genome shotgun (WGS) entry which is preliminary data.</text>
</comment>
<feature type="non-terminal residue" evidence="2">
    <location>
        <position position="1"/>
    </location>
</feature>
<dbReference type="PANTHER" id="PTHR15562:SF0">
    <property type="entry name" value="TP53-TARGET GENE 5 PROTEIN"/>
    <property type="match status" value="1"/>
</dbReference>
<dbReference type="PANTHER" id="PTHR15562">
    <property type="entry name" value="TP53-TARGET GENE 5 PROTEIN"/>
    <property type="match status" value="1"/>
</dbReference>
<dbReference type="AlphaFoldDB" id="A0A7K7L512"/>
<dbReference type="Proteomes" id="UP000525565">
    <property type="component" value="Unassembled WGS sequence"/>
</dbReference>
<organism evidence="2 3">
    <name type="scientific">Asarcornis scutulata</name>
    <dbReference type="NCBI Taxonomy" id="75869"/>
    <lineage>
        <taxon>Eukaryota</taxon>
        <taxon>Metazoa</taxon>
        <taxon>Chordata</taxon>
        <taxon>Craniata</taxon>
        <taxon>Vertebrata</taxon>
        <taxon>Euteleostomi</taxon>
        <taxon>Archelosauria</taxon>
        <taxon>Archosauria</taxon>
        <taxon>Dinosauria</taxon>
        <taxon>Saurischia</taxon>
        <taxon>Theropoda</taxon>
        <taxon>Coelurosauria</taxon>
        <taxon>Aves</taxon>
        <taxon>Neognathae</taxon>
        <taxon>Galloanserae</taxon>
        <taxon>Anseriformes</taxon>
        <taxon>Anatidae</taxon>
        <taxon>Anatinae</taxon>
        <taxon>Asarcornis</taxon>
    </lineage>
</organism>